<evidence type="ECO:0000256" key="3">
    <source>
        <dbReference type="SAM" id="Phobius"/>
    </source>
</evidence>
<evidence type="ECO:0000313" key="6">
    <source>
        <dbReference type="Proteomes" id="UP000029839"/>
    </source>
</evidence>
<reference evidence="5 6" key="1">
    <citation type="submission" date="2013-08" db="EMBL/GenBank/DDBJ databases">
        <title>Genome sequencing of Cellulomonas carbonis T26.</title>
        <authorList>
            <person name="Chen F."/>
            <person name="Li Y."/>
            <person name="Wang G."/>
        </authorList>
    </citation>
    <scope>NUCLEOTIDE SEQUENCE [LARGE SCALE GENOMIC DNA]</scope>
    <source>
        <strain evidence="5 6">T26</strain>
    </source>
</reference>
<comment type="caution">
    <text evidence="5">The sequence shown here is derived from an EMBL/GenBank/DDBJ whole genome shotgun (WGS) entry which is preliminary data.</text>
</comment>
<dbReference type="Pfam" id="PF05362">
    <property type="entry name" value="Lon_C"/>
    <property type="match status" value="1"/>
</dbReference>
<evidence type="ECO:0000256" key="1">
    <source>
        <dbReference type="PROSITE-ProRule" id="PRU01122"/>
    </source>
</evidence>
<accession>A0A0A0BYP4</accession>
<feature type="region of interest" description="Disordered" evidence="2">
    <location>
        <begin position="1"/>
        <end position="44"/>
    </location>
</feature>
<sequence length="401" mass="41210">MNRPRMRLRADRTEPAADPQAARLRREGRHAAAAPPQDDPFADQPADWAPVPVTPRAVTLSVATVATTLLVAIAALVPVPYAISSPGPTRDTLGDSGGTPLITVEDDTPTYESTGELRLTTVSVSGGPGYPVTLLDLVGGWLDPARAVRPVEEVFAPDESQEEIDERNQASMVSSQENATVAALEELGFEVPAVLDVEGAVPGTGAVDVVEEGDVIVSLEGQDLAGFSDLTRLLDEIPGGTTVTLGVLRGGEPTDLEITTTDDGEGGSLLGVYVDPEFDLPVDVQIQIENIGGPSAGMMFALGIVDRLTEADETGGLTVAGTGTVDSSGEVGPIGGIRQKLVGALRDGATWFLAPEDNCGEVVGHVPDGLRVVAVGTLAEARDALEAIGAGDGADLPSCGG</sequence>
<keyword evidence="3" id="KW-0472">Membrane</keyword>
<dbReference type="PANTHER" id="PTHR10046">
    <property type="entry name" value="ATP DEPENDENT LON PROTEASE FAMILY MEMBER"/>
    <property type="match status" value="1"/>
</dbReference>
<dbReference type="Proteomes" id="UP000029839">
    <property type="component" value="Unassembled WGS sequence"/>
</dbReference>
<dbReference type="GO" id="GO:0004176">
    <property type="term" value="F:ATP-dependent peptidase activity"/>
    <property type="evidence" value="ECO:0007669"/>
    <property type="project" value="UniProtKB-UniRule"/>
</dbReference>
<dbReference type="GO" id="GO:0004252">
    <property type="term" value="F:serine-type endopeptidase activity"/>
    <property type="evidence" value="ECO:0007669"/>
    <property type="project" value="UniProtKB-UniRule"/>
</dbReference>
<dbReference type="Gene3D" id="3.30.230.10">
    <property type="match status" value="1"/>
</dbReference>
<feature type="active site" evidence="1">
    <location>
        <position position="295"/>
    </location>
</feature>
<dbReference type="EC" id="3.4.21.53" evidence="1"/>
<dbReference type="SUPFAM" id="SSF54211">
    <property type="entry name" value="Ribosomal protein S5 domain 2-like"/>
    <property type="match status" value="1"/>
</dbReference>
<gene>
    <name evidence="5" type="ORF">N868_00605</name>
</gene>
<dbReference type="RefSeq" id="WP_229734676.1">
    <property type="nucleotide sequence ID" value="NZ_AXCY01000001.1"/>
</dbReference>
<dbReference type="InterPro" id="IPR014721">
    <property type="entry name" value="Ribsml_uS5_D2-typ_fold_subgr"/>
</dbReference>
<keyword evidence="3" id="KW-0812">Transmembrane</keyword>
<dbReference type="GO" id="GO:0030163">
    <property type="term" value="P:protein catabolic process"/>
    <property type="evidence" value="ECO:0007669"/>
    <property type="project" value="InterPro"/>
</dbReference>
<dbReference type="GO" id="GO:0005524">
    <property type="term" value="F:ATP binding"/>
    <property type="evidence" value="ECO:0007669"/>
    <property type="project" value="InterPro"/>
</dbReference>
<keyword evidence="1" id="KW-0720">Serine protease</keyword>
<dbReference type="SUPFAM" id="SSF50156">
    <property type="entry name" value="PDZ domain-like"/>
    <property type="match status" value="1"/>
</dbReference>
<evidence type="ECO:0000313" key="5">
    <source>
        <dbReference type="EMBL" id="KGM12797.1"/>
    </source>
</evidence>
<proteinExistence type="inferred from homology"/>
<dbReference type="EMBL" id="AXCY01000001">
    <property type="protein sequence ID" value="KGM12797.1"/>
    <property type="molecule type" value="Genomic_DNA"/>
</dbReference>
<feature type="domain" description="Lon proteolytic" evidence="4">
    <location>
        <begin position="289"/>
        <end position="388"/>
    </location>
</feature>
<dbReference type="InterPro" id="IPR036034">
    <property type="entry name" value="PDZ_sf"/>
</dbReference>
<dbReference type="Gene3D" id="2.30.42.10">
    <property type="match status" value="1"/>
</dbReference>
<comment type="catalytic activity">
    <reaction evidence="1">
        <text>Hydrolysis of proteins in presence of ATP.</text>
        <dbReference type="EC" id="3.4.21.53"/>
    </reaction>
</comment>
<dbReference type="InterPro" id="IPR008269">
    <property type="entry name" value="Lon_proteolytic"/>
</dbReference>
<evidence type="ECO:0000256" key="2">
    <source>
        <dbReference type="SAM" id="MobiDB-lite"/>
    </source>
</evidence>
<dbReference type="InterPro" id="IPR027065">
    <property type="entry name" value="Lon_Prtase"/>
</dbReference>
<keyword evidence="1" id="KW-0378">Hydrolase</keyword>
<dbReference type="GO" id="GO:0006508">
    <property type="term" value="P:proteolysis"/>
    <property type="evidence" value="ECO:0007669"/>
    <property type="project" value="UniProtKB-KW"/>
</dbReference>
<dbReference type="AlphaFoldDB" id="A0A0A0BYP4"/>
<keyword evidence="3" id="KW-1133">Transmembrane helix</keyword>
<name>A0A0A0BYP4_9CELL</name>
<keyword evidence="6" id="KW-1185">Reference proteome</keyword>
<feature type="active site" evidence="1">
    <location>
        <position position="340"/>
    </location>
</feature>
<feature type="transmembrane region" description="Helical" evidence="3">
    <location>
        <begin position="58"/>
        <end position="83"/>
    </location>
</feature>
<keyword evidence="1" id="KW-0645">Protease</keyword>
<protein>
    <recommendedName>
        <fullName evidence="1">endopeptidase La</fullName>
        <ecNumber evidence="1">3.4.21.53</ecNumber>
    </recommendedName>
</protein>
<evidence type="ECO:0000259" key="4">
    <source>
        <dbReference type="PROSITE" id="PS51786"/>
    </source>
</evidence>
<comment type="similarity">
    <text evidence="1">Belongs to the peptidase S16 family.</text>
</comment>
<dbReference type="PROSITE" id="PS51786">
    <property type="entry name" value="LON_PROTEOLYTIC"/>
    <property type="match status" value="1"/>
</dbReference>
<organism evidence="5 6">
    <name type="scientific">Cellulomonas carbonis T26</name>
    <dbReference type="NCBI Taxonomy" id="947969"/>
    <lineage>
        <taxon>Bacteria</taxon>
        <taxon>Bacillati</taxon>
        <taxon>Actinomycetota</taxon>
        <taxon>Actinomycetes</taxon>
        <taxon>Micrococcales</taxon>
        <taxon>Cellulomonadaceae</taxon>
        <taxon>Cellulomonas</taxon>
    </lineage>
</organism>
<dbReference type="InterPro" id="IPR020568">
    <property type="entry name" value="Ribosomal_Su5_D2-typ_SF"/>
</dbReference>
<reference evidence="5 6" key="2">
    <citation type="journal article" date="2015" name="Stand. Genomic Sci.">
        <title>Draft genome sequence of Cellulomonas carbonis T26(T) and comparative analysis of six Cellulomonas genomes.</title>
        <authorList>
            <person name="Zhuang W."/>
            <person name="Zhang S."/>
            <person name="Xia X."/>
            <person name="Wang G."/>
        </authorList>
    </citation>
    <scope>NUCLEOTIDE SEQUENCE [LARGE SCALE GENOMIC DNA]</scope>
    <source>
        <strain evidence="5 6">T26</strain>
    </source>
</reference>